<dbReference type="InterPro" id="IPR011701">
    <property type="entry name" value="MFS"/>
</dbReference>
<evidence type="ECO:0000256" key="1">
    <source>
        <dbReference type="ARBA" id="ARBA00004141"/>
    </source>
</evidence>
<dbReference type="Gene3D" id="1.20.1250.20">
    <property type="entry name" value="MFS general substrate transporter like domains"/>
    <property type="match status" value="1"/>
</dbReference>
<dbReference type="InterPro" id="IPR004752">
    <property type="entry name" value="AmpG_permease/AT-1"/>
</dbReference>
<feature type="transmembrane region" description="Helical" evidence="7">
    <location>
        <begin position="375"/>
        <end position="396"/>
    </location>
</feature>
<feature type="transmembrane region" description="Helical" evidence="7">
    <location>
        <begin position="339"/>
        <end position="363"/>
    </location>
</feature>
<feature type="transmembrane region" description="Helical" evidence="7">
    <location>
        <begin position="402"/>
        <end position="420"/>
    </location>
</feature>
<feature type="transmembrane region" description="Helical" evidence="7">
    <location>
        <begin position="62"/>
        <end position="80"/>
    </location>
</feature>
<evidence type="ECO:0000313" key="9">
    <source>
        <dbReference type="Proteomes" id="UP001055039"/>
    </source>
</evidence>
<protein>
    <submittedName>
        <fullName evidence="8">Anhydromuropeptide permease</fullName>
    </submittedName>
</protein>
<sequence>MNGYEPTPHSTSVSDRSEPGWAAQLAPFFGLYITFGTTLGFLVSGAPLILRARGIDLAEVGVLQLINLPVGLTFLWAMLVDRLRLPGLPHRLGWIVLMQGAAIALLIVLSRGEAWPLPALFGLALATCFCVATMDIALEALVVETVGPERRPYIASAKLCGASLGGLFGAGVLIAEYDRLGWQNAVIAVAILNGLCLLPMLRYPERALRRPSAESPRGAPKHRREGRRLAFGKRRGQSGELGRLRLLGGRVLVLGLYFAAMFALTGSNNLALLDLGVPLGEVGLVTGGLASGINLVMALVSGYLVRRVGTLPLITVSALGVAASGGLMLWASATAAPNLGLAAAILGILCGGGLGVPVFNMIYRWAQGPQPATDYALLFGAAFFAAMPLRVGAPALAGAVGWPAYFALAVPLYALAVLLLRGAIARTLAADRAPS</sequence>
<accession>A0ABQ4UFK8</accession>
<evidence type="ECO:0000256" key="7">
    <source>
        <dbReference type="SAM" id="Phobius"/>
    </source>
</evidence>
<dbReference type="Proteomes" id="UP001055039">
    <property type="component" value="Unassembled WGS sequence"/>
</dbReference>
<dbReference type="PANTHER" id="PTHR12778">
    <property type="entry name" value="SOLUTE CARRIER FAMILY 33 ACETYL-COA TRANSPORTER -RELATED"/>
    <property type="match status" value="1"/>
</dbReference>
<dbReference type="Pfam" id="PF07690">
    <property type="entry name" value="MFS_1"/>
    <property type="match status" value="1"/>
</dbReference>
<evidence type="ECO:0000256" key="2">
    <source>
        <dbReference type="ARBA" id="ARBA00008335"/>
    </source>
</evidence>
<organism evidence="8 9">
    <name type="scientific">Methylorubrum aminovorans</name>
    <dbReference type="NCBI Taxonomy" id="269069"/>
    <lineage>
        <taxon>Bacteria</taxon>
        <taxon>Pseudomonadati</taxon>
        <taxon>Pseudomonadota</taxon>
        <taxon>Alphaproteobacteria</taxon>
        <taxon>Hyphomicrobiales</taxon>
        <taxon>Methylobacteriaceae</taxon>
        <taxon>Methylorubrum</taxon>
    </lineage>
</organism>
<reference evidence="8" key="1">
    <citation type="journal article" date="2021" name="Front. Microbiol.">
        <title>Comprehensive Comparative Genomics and Phenotyping of Methylobacterium Species.</title>
        <authorList>
            <person name="Alessa O."/>
            <person name="Ogura Y."/>
            <person name="Fujitani Y."/>
            <person name="Takami H."/>
            <person name="Hayashi T."/>
            <person name="Sahin N."/>
            <person name="Tani A."/>
        </authorList>
    </citation>
    <scope>NUCLEOTIDE SEQUENCE</scope>
    <source>
        <strain evidence="8">NBRC 15686</strain>
    </source>
</reference>
<feature type="transmembrane region" description="Helical" evidence="7">
    <location>
        <begin position="25"/>
        <end position="50"/>
    </location>
</feature>
<keyword evidence="9" id="KW-1185">Reference proteome</keyword>
<evidence type="ECO:0000256" key="3">
    <source>
        <dbReference type="ARBA" id="ARBA00022448"/>
    </source>
</evidence>
<dbReference type="RefSeq" id="WP_238224875.1">
    <property type="nucleotide sequence ID" value="NZ_BAAADH010000044.1"/>
</dbReference>
<feature type="transmembrane region" description="Helical" evidence="7">
    <location>
        <begin position="284"/>
        <end position="304"/>
    </location>
</feature>
<reference evidence="8" key="2">
    <citation type="submission" date="2021-08" db="EMBL/GenBank/DDBJ databases">
        <authorList>
            <person name="Tani A."/>
            <person name="Ola A."/>
            <person name="Ogura Y."/>
            <person name="Katsura K."/>
            <person name="Hayashi T."/>
        </authorList>
    </citation>
    <scope>NUCLEOTIDE SEQUENCE</scope>
    <source>
        <strain evidence="8">NBRC 15686</strain>
    </source>
</reference>
<feature type="transmembrane region" description="Helical" evidence="7">
    <location>
        <begin position="92"/>
        <end position="109"/>
    </location>
</feature>
<gene>
    <name evidence="8" type="primary">ampG_2</name>
    <name evidence="8" type="ORF">LNAOJCKE_2692</name>
</gene>
<feature type="transmembrane region" description="Helical" evidence="7">
    <location>
        <begin position="311"/>
        <end position="333"/>
    </location>
</feature>
<comment type="subcellular location">
    <subcellularLocation>
        <location evidence="1">Membrane</location>
        <topology evidence="1">Multi-pass membrane protein</topology>
    </subcellularLocation>
</comment>
<keyword evidence="5 7" id="KW-1133">Transmembrane helix</keyword>
<keyword evidence="4 7" id="KW-0812">Transmembrane</keyword>
<keyword evidence="6 7" id="KW-0472">Membrane</keyword>
<evidence type="ECO:0000256" key="5">
    <source>
        <dbReference type="ARBA" id="ARBA00022989"/>
    </source>
</evidence>
<name>A0ABQ4UFK8_9HYPH</name>
<feature type="transmembrane region" description="Helical" evidence="7">
    <location>
        <begin position="121"/>
        <end position="143"/>
    </location>
</feature>
<proteinExistence type="inferred from homology"/>
<keyword evidence="3" id="KW-0813">Transport</keyword>
<dbReference type="SUPFAM" id="SSF103473">
    <property type="entry name" value="MFS general substrate transporter"/>
    <property type="match status" value="1"/>
</dbReference>
<evidence type="ECO:0000256" key="4">
    <source>
        <dbReference type="ARBA" id="ARBA00022692"/>
    </source>
</evidence>
<evidence type="ECO:0000313" key="8">
    <source>
        <dbReference type="EMBL" id="GJE65481.1"/>
    </source>
</evidence>
<dbReference type="EMBL" id="BPRC01000008">
    <property type="protein sequence ID" value="GJE65481.1"/>
    <property type="molecule type" value="Genomic_DNA"/>
</dbReference>
<dbReference type="InterPro" id="IPR036259">
    <property type="entry name" value="MFS_trans_sf"/>
</dbReference>
<dbReference type="PANTHER" id="PTHR12778:SF10">
    <property type="entry name" value="MAJOR FACILITATOR SUPERFAMILY DOMAIN-CONTAINING PROTEIN 3"/>
    <property type="match status" value="1"/>
</dbReference>
<comment type="similarity">
    <text evidence="2">Belongs to the major facilitator superfamily.</text>
</comment>
<comment type="caution">
    <text evidence="8">The sequence shown here is derived from an EMBL/GenBank/DDBJ whole genome shotgun (WGS) entry which is preliminary data.</text>
</comment>
<feature type="transmembrane region" description="Helical" evidence="7">
    <location>
        <begin position="155"/>
        <end position="175"/>
    </location>
</feature>
<feature type="transmembrane region" description="Helical" evidence="7">
    <location>
        <begin position="244"/>
        <end position="264"/>
    </location>
</feature>
<evidence type="ECO:0000256" key="6">
    <source>
        <dbReference type="ARBA" id="ARBA00023136"/>
    </source>
</evidence>